<evidence type="ECO:0000256" key="3">
    <source>
        <dbReference type="ARBA" id="ARBA00022723"/>
    </source>
</evidence>
<comment type="caution">
    <text evidence="5">The sequence shown here is derived from an EMBL/GenBank/DDBJ whole genome shotgun (WGS) entry which is preliminary data.</text>
</comment>
<dbReference type="GO" id="GO:0032259">
    <property type="term" value="P:methylation"/>
    <property type="evidence" value="ECO:0007669"/>
    <property type="project" value="UniProtKB-KW"/>
</dbReference>
<gene>
    <name evidence="5" type="ORF">SLEP1_g31138</name>
</gene>
<sequence>MEVEQVLHMNGGVGKLSYASNSSIQRTVISLVKPILEASVTEVYCSMLPDCLKIADLGCAAGPNTLLVLSEIIDIIGETCQRLEQPPPSLHAFINDLPGNDFNTVFKSLPSFHKKLEEEKGGMFRQCFIAGAPG</sequence>
<accession>A0AAV5KB38</accession>
<evidence type="ECO:0000313" key="6">
    <source>
        <dbReference type="Proteomes" id="UP001054252"/>
    </source>
</evidence>
<dbReference type="GO" id="GO:0046872">
    <property type="term" value="F:metal ion binding"/>
    <property type="evidence" value="ECO:0007669"/>
    <property type="project" value="UniProtKB-KW"/>
</dbReference>
<dbReference type="AlphaFoldDB" id="A0AAV5KB38"/>
<dbReference type="InterPro" id="IPR029063">
    <property type="entry name" value="SAM-dependent_MTases_sf"/>
</dbReference>
<keyword evidence="4" id="KW-0460">Magnesium</keyword>
<dbReference type="Pfam" id="PF03492">
    <property type="entry name" value="Methyltransf_7"/>
    <property type="match status" value="1"/>
</dbReference>
<dbReference type="Gene3D" id="1.10.1200.270">
    <property type="entry name" value="Methyltransferase, alpha-helical capping domain"/>
    <property type="match status" value="1"/>
</dbReference>
<evidence type="ECO:0000256" key="1">
    <source>
        <dbReference type="ARBA" id="ARBA00022603"/>
    </source>
</evidence>
<keyword evidence="3" id="KW-0479">Metal-binding</keyword>
<dbReference type="InterPro" id="IPR042086">
    <property type="entry name" value="MeTrfase_capping"/>
</dbReference>
<dbReference type="Gene3D" id="3.40.50.150">
    <property type="entry name" value="Vaccinia Virus protein VP39"/>
    <property type="match status" value="1"/>
</dbReference>
<keyword evidence="6" id="KW-1185">Reference proteome</keyword>
<organism evidence="5 6">
    <name type="scientific">Rubroshorea leprosula</name>
    <dbReference type="NCBI Taxonomy" id="152421"/>
    <lineage>
        <taxon>Eukaryota</taxon>
        <taxon>Viridiplantae</taxon>
        <taxon>Streptophyta</taxon>
        <taxon>Embryophyta</taxon>
        <taxon>Tracheophyta</taxon>
        <taxon>Spermatophyta</taxon>
        <taxon>Magnoliopsida</taxon>
        <taxon>eudicotyledons</taxon>
        <taxon>Gunneridae</taxon>
        <taxon>Pentapetalae</taxon>
        <taxon>rosids</taxon>
        <taxon>malvids</taxon>
        <taxon>Malvales</taxon>
        <taxon>Dipterocarpaceae</taxon>
        <taxon>Rubroshorea</taxon>
    </lineage>
</organism>
<protein>
    <submittedName>
        <fullName evidence="5">Uncharacterized protein</fullName>
    </submittedName>
</protein>
<evidence type="ECO:0000256" key="4">
    <source>
        <dbReference type="ARBA" id="ARBA00022842"/>
    </source>
</evidence>
<keyword evidence="2" id="KW-0808">Transferase</keyword>
<dbReference type="Proteomes" id="UP001054252">
    <property type="component" value="Unassembled WGS sequence"/>
</dbReference>
<evidence type="ECO:0000256" key="2">
    <source>
        <dbReference type="ARBA" id="ARBA00022679"/>
    </source>
</evidence>
<evidence type="ECO:0000313" key="5">
    <source>
        <dbReference type="EMBL" id="GKV21130.1"/>
    </source>
</evidence>
<keyword evidence="1" id="KW-0489">Methyltransferase</keyword>
<name>A0AAV5KB38_9ROSI</name>
<dbReference type="PANTHER" id="PTHR31009">
    <property type="entry name" value="S-ADENOSYL-L-METHIONINE:CARBOXYL METHYLTRANSFERASE FAMILY PROTEIN"/>
    <property type="match status" value="1"/>
</dbReference>
<reference evidence="5 6" key="1">
    <citation type="journal article" date="2021" name="Commun. Biol.">
        <title>The genome of Shorea leprosula (Dipterocarpaceae) highlights the ecological relevance of drought in aseasonal tropical rainforests.</title>
        <authorList>
            <person name="Ng K.K.S."/>
            <person name="Kobayashi M.J."/>
            <person name="Fawcett J.A."/>
            <person name="Hatakeyama M."/>
            <person name="Paape T."/>
            <person name="Ng C.H."/>
            <person name="Ang C.C."/>
            <person name="Tnah L.H."/>
            <person name="Lee C.T."/>
            <person name="Nishiyama T."/>
            <person name="Sese J."/>
            <person name="O'Brien M.J."/>
            <person name="Copetti D."/>
            <person name="Mohd Noor M.I."/>
            <person name="Ong R.C."/>
            <person name="Putra M."/>
            <person name="Sireger I.Z."/>
            <person name="Indrioko S."/>
            <person name="Kosugi Y."/>
            <person name="Izuno A."/>
            <person name="Isagi Y."/>
            <person name="Lee S.L."/>
            <person name="Shimizu K.K."/>
        </authorList>
    </citation>
    <scope>NUCLEOTIDE SEQUENCE [LARGE SCALE GENOMIC DNA]</scope>
    <source>
        <strain evidence="5">214</strain>
    </source>
</reference>
<proteinExistence type="predicted"/>
<dbReference type="EMBL" id="BPVZ01000056">
    <property type="protein sequence ID" value="GKV21130.1"/>
    <property type="molecule type" value="Genomic_DNA"/>
</dbReference>
<dbReference type="InterPro" id="IPR005299">
    <property type="entry name" value="MeTrfase_7"/>
</dbReference>
<dbReference type="SUPFAM" id="SSF53335">
    <property type="entry name" value="S-adenosyl-L-methionine-dependent methyltransferases"/>
    <property type="match status" value="1"/>
</dbReference>
<dbReference type="GO" id="GO:0008168">
    <property type="term" value="F:methyltransferase activity"/>
    <property type="evidence" value="ECO:0007669"/>
    <property type="project" value="UniProtKB-KW"/>
</dbReference>